<proteinExistence type="predicted"/>
<feature type="region of interest" description="Disordered" evidence="2">
    <location>
        <begin position="275"/>
        <end position="305"/>
    </location>
</feature>
<dbReference type="AlphaFoldDB" id="A0A1B2DHV8"/>
<organism evidence="3">
    <name type="scientific">Paenibacillus sp. BIHB 4019</name>
    <dbReference type="NCBI Taxonomy" id="1870819"/>
    <lineage>
        <taxon>Bacteria</taxon>
        <taxon>Bacillati</taxon>
        <taxon>Bacillota</taxon>
        <taxon>Bacilli</taxon>
        <taxon>Bacillales</taxon>
        <taxon>Paenibacillaceae</taxon>
        <taxon>Paenibacillus</taxon>
    </lineage>
</organism>
<sequence length="329" mass="36930">MENLQNELTELQTKEATLSAEWEQINSEPNVNVSRFNEVSSQLNTVRDQIKEKQGEIERQRGTQFDNISVGGYPFTLRELCASEDDYRILSGWLQGYVGDMSSAHEAVVSSLHSEVAALKSDVSEMEAVRSNNFDLELRCKDIESKRDAAAAELEAAQEELKRLNADNNALRMQIESVNKPVSTNLTGDLEERAKKRHNAKPGIYNKRWVDEIRQTHYVATLLETGEEITFGYLEAGKYREVTAEEVERFRAEEETKRLEAEAAAVAVEEAVPDSPLVDYPKPPALPSDGLEVDEHAAVPTGDGTDFETEVKRRLAMLELHVFGRSEVA</sequence>
<evidence type="ECO:0000313" key="3">
    <source>
        <dbReference type="EMBL" id="ANY67302.1"/>
    </source>
</evidence>
<feature type="coiled-coil region" evidence="1">
    <location>
        <begin position="140"/>
        <end position="174"/>
    </location>
</feature>
<evidence type="ECO:0000256" key="2">
    <source>
        <dbReference type="SAM" id="MobiDB-lite"/>
    </source>
</evidence>
<reference evidence="3" key="1">
    <citation type="submission" date="2016-08" db="EMBL/GenBank/DDBJ databases">
        <title>Complete Genome Seqeunce of Paenibacillus sp. BIHB 4019 from tea rhizoplane.</title>
        <authorList>
            <person name="Thakur R."/>
            <person name="Swarnkar M.K."/>
            <person name="Gulati A."/>
        </authorList>
    </citation>
    <scope>NUCLEOTIDE SEQUENCE [LARGE SCALE GENOMIC DNA]</scope>
    <source>
        <strain evidence="3">BIHB4019</strain>
    </source>
</reference>
<name>A0A1B2DHV8_9BACL</name>
<dbReference type="EMBL" id="CP016808">
    <property type="protein sequence ID" value="ANY67302.1"/>
    <property type="molecule type" value="Genomic_DNA"/>
</dbReference>
<accession>A0A1B2DHV8</accession>
<dbReference type="RefSeq" id="WP_099518511.1">
    <property type="nucleotide sequence ID" value="NZ_CP016808.1"/>
</dbReference>
<gene>
    <name evidence="3" type="ORF">BBD42_13070</name>
</gene>
<keyword evidence="1" id="KW-0175">Coiled coil</keyword>
<feature type="coiled-coil region" evidence="1">
    <location>
        <begin position="1"/>
        <end position="63"/>
    </location>
</feature>
<evidence type="ECO:0000256" key="1">
    <source>
        <dbReference type="SAM" id="Coils"/>
    </source>
</evidence>
<protein>
    <submittedName>
        <fullName evidence="3">Uncharacterized protein</fullName>
    </submittedName>
</protein>